<dbReference type="Proteomes" id="UP000067626">
    <property type="component" value="Chromosome"/>
</dbReference>
<dbReference type="RefSeq" id="WP_050432190.1">
    <property type="nucleotide sequence ID" value="NZ_CP012159.1"/>
</dbReference>
<gene>
    <name evidence="4" type="ORF">CMC5_043810</name>
</gene>
<reference evidence="4 5" key="1">
    <citation type="submission" date="2015-07" db="EMBL/GenBank/DDBJ databases">
        <title>Genome analysis of myxobacterium Chondromyces crocatus Cm c5 reveals a high potential for natural compound synthesis and the genetic basis for the loss of fruiting body formation.</title>
        <authorList>
            <person name="Zaburannyi N."/>
            <person name="Bunk B."/>
            <person name="Maier J."/>
            <person name="Overmann J."/>
            <person name="Mueller R."/>
        </authorList>
    </citation>
    <scope>NUCLEOTIDE SEQUENCE [LARGE SCALE GENOMIC DNA]</scope>
    <source>
        <strain evidence="4 5">Cm c5</strain>
    </source>
</reference>
<organism evidence="4 5">
    <name type="scientific">Chondromyces crocatus</name>
    <dbReference type="NCBI Taxonomy" id="52"/>
    <lineage>
        <taxon>Bacteria</taxon>
        <taxon>Pseudomonadati</taxon>
        <taxon>Myxococcota</taxon>
        <taxon>Polyangia</taxon>
        <taxon>Polyangiales</taxon>
        <taxon>Polyangiaceae</taxon>
        <taxon>Chondromyces</taxon>
    </lineage>
</organism>
<dbReference type="OrthoDB" id="9806984at2"/>
<feature type="domain" description="Mce/MlaD" evidence="3">
    <location>
        <begin position="37"/>
        <end position="128"/>
    </location>
</feature>
<evidence type="ECO:0000313" key="5">
    <source>
        <dbReference type="Proteomes" id="UP000067626"/>
    </source>
</evidence>
<dbReference type="STRING" id="52.CMC5_043810"/>
<dbReference type="InterPro" id="IPR003399">
    <property type="entry name" value="Mce/MlaD"/>
</dbReference>
<dbReference type="PANTHER" id="PTHR36698">
    <property type="entry name" value="BLL5892 PROTEIN"/>
    <property type="match status" value="1"/>
</dbReference>
<dbReference type="PANTHER" id="PTHR36698:SF2">
    <property type="entry name" value="MCE_MLAD DOMAIN-CONTAINING PROTEIN"/>
    <property type="match status" value="1"/>
</dbReference>
<proteinExistence type="predicted"/>
<keyword evidence="2" id="KW-1133">Transmembrane helix</keyword>
<dbReference type="KEGG" id="ccro:CMC5_043810"/>
<keyword evidence="2" id="KW-0812">Transmembrane</keyword>
<dbReference type="EMBL" id="CP012159">
    <property type="protein sequence ID" value="AKT40228.1"/>
    <property type="molecule type" value="Genomic_DNA"/>
</dbReference>
<evidence type="ECO:0000259" key="3">
    <source>
        <dbReference type="Pfam" id="PF02470"/>
    </source>
</evidence>
<keyword evidence="1" id="KW-0175">Coiled coil</keyword>
<feature type="transmembrane region" description="Helical" evidence="2">
    <location>
        <begin position="6"/>
        <end position="27"/>
    </location>
</feature>
<dbReference type="Pfam" id="PF02470">
    <property type="entry name" value="MlaD"/>
    <property type="match status" value="1"/>
</dbReference>
<sequence length="317" mass="34236">MNSANHWKIGLFVVFGVSIAMVTLIYLGAKSLGKSTSTYVSFFDESVQGLEISSPVKFRGVTIGTVSKIEVAADQRHVAVEYQIGSNVPEQLGLRKGDSDARSLGPTERRVQLASAGVTGVKFLQIDFFPVDQYPEHPLPFEPPSNTIPVAASALKNIEESFIKVMHNMPELSEQLVKLIARVNSIVAEFDDTHLPKRVGDTLGNVDMLLKSAHKGIEDLNTAKLGDGAGKTVSSIAAATARLDRLLGRVEKDDLVGSIKRTTDNISNVADGASIPVEELNQTLRSVQDAANSLRQLVDALERDSDMLLKGRSRGAE</sequence>
<feature type="coiled-coil region" evidence="1">
    <location>
        <begin position="277"/>
        <end position="304"/>
    </location>
</feature>
<accession>A0A0K1EI21</accession>
<dbReference type="AlphaFoldDB" id="A0A0K1EI21"/>
<evidence type="ECO:0000256" key="1">
    <source>
        <dbReference type="SAM" id="Coils"/>
    </source>
</evidence>
<protein>
    <recommendedName>
        <fullName evidence="3">Mce/MlaD domain-containing protein</fullName>
    </recommendedName>
</protein>
<keyword evidence="5" id="KW-1185">Reference proteome</keyword>
<keyword evidence="2" id="KW-0472">Membrane</keyword>
<evidence type="ECO:0000256" key="2">
    <source>
        <dbReference type="SAM" id="Phobius"/>
    </source>
</evidence>
<evidence type="ECO:0000313" key="4">
    <source>
        <dbReference type="EMBL" id="AKT40228.1"/>
    </source>
</evidence>
<name>A0A0K1EI21_CHOCO</name>